<feature type="compositionally biased region" description="Acidic residues" evidence="1">
    <location>
        <begin position="62"/>
        <end position="71"/>
    </location>
</feature>
<evidence type="ECO:0000313" key="2">
    <source>
        <dbReference type="EMBL" id="KAK5949165.1"/>
    </source>
</evidence>
<evidence type="ECO:0000313" key="3">
    <source>
        <dbReference type="Proteomes" id="UP001316803"/>
    </source>
</evidence>
<name>A0AAN8EAC7_9EURO</name>
<dbReference type="AlphaFoldDB" id="A0AAN8EAC7"/>
<organism evidence="2 3">
    <name type="scientific">Knufia fluminis</name>
    <dbReference type="NCBI Taxonomy" id="191047"/>
    <lineage>
        <taxon>Eukaryota</taxon>
        <taxon>Fungi</taxon>
        <taxon>Dikarya</taxon>
        <taxon>Ascomycota</taxon>
        <taxon>Pezizomycotina</taxon>
        <taxon>Eurotiomycetes</taxon>
        <taxon>Chaetothyriomycetidae</taxon>
        <taxon>Chaetothyriales</taxon>
        <taxon>Trichomeriaceae</taxon>
        <taxon>Knufia</taxon>
    </lineage>
</organism>
<proteinExistence type="predicted"/>
<sequence length="196" mass="21663">MDVGTTTAVRMSLAGHSEVLTTSKPSKTARKRNRRKKNKADQDKEQGAKSGGVDMMEGAEHVEEETGEEQVDSTSTPAPPLGETSPQDHPLPDPPSSPASSASTRVHTDTPPPTQTPSSTAFFNTVRRTTPPLLVSELFRADRQLEAEIGYLQARIKLGRELQMMLRRLSKMKEGDDEEELWRIANVMRARWQAGL</sequence>
<protein>
    <submittedName>
        <fullName evidence="2">Uncharacterized protein</fullName>
    </submittedName>
</protein>
<evidence type="ECO:0000256" key="1">
    <source>
        <dbReference type="SAM" id="MobiDB-lite"/>
    </source>
</evidence>
<comment type="caution">
    <text evidence="2">The sequence shown here is derived from an EMBL/GenBank/DDBJ whole genome shotgun (WGS) entry which is preliminary data.</text>
</comment>
<dbReference type="EMBL" id="JAKLMC020000038">
    <property type="protein sequence ID" value="KAK5949165.1"/>
    <property type="molecule type" value="Genomic_DNA"/>
</dbReference>
<reference evidence="2 3" key="1">
    <citation type="submission" date="2022-12" db="EMBL/GenBank/DDBJ databases">
        <title>Genomic features and morphological characterization of a novel Knufia sp. strain isolated from spacecraft assembly facility.</title>
        <authorList>
            <person name="Teixeira M."/>
            <person name="Chander A.M."/>
            <person name="Stajich J.E."/>
            <person name="Venkateswaran K."/>
        </authorList>
    </citation>
    <scope>NUCLEOTIDE SEQUENCE [LARGE SCALE GENOMIC DNA]</scope>
    <source>
        <strain evidence="2 3">FJI-L2-BK-P2</strain>
    </source>
</reference>
<feature type="compositionally biased region" description="Basic residues" evidence="1">
    <location>
        <begin position="27"/>
        <end position="38"/>
    </location>
</feature>
<feature type="region of interest" description="Disordered" evidence="1">
    <location>
        <begin position="1"/>
        <end position="122"/>
    </location>
</feature>
<accession>A0AAN8EAC7</accession>
<gene>
    <name evidence="2" type="ORF">OHC33_009706</name>
</gene>
<keyword evidence="3" id="KW-1185">Reference proteome</keyword>
<dbReference type="Proteomes" id="UP001316803">
    <property type="component" value="Unassembled WGS sequence"/>
</dbReference>